<feature type="domain" description="NfeD1b N-terminal" evidence="8">
    <location>
        <begin position="34"/>
        <end position="181"/>
    </location>
</feature>
<evidence type="ECO:0000256" key="4">
    <source>
        <dbReference type="ARBA" id="ARBA00023136"/>
    </source>
</evidence>
<dbReference type="Pfam" id="PF24961">
    <property type="entry name" value="NfeD_membrane"/>
    <property type="match status" value="1"/>
</dbReference>
<protein>
    <submittedName>
        <fullName evidence="9">Nodulation efficiency protein NfeD</fullName>
    </submittedName>
</protein>
<evidence type="ECO:0000313" key="9">
    <source>
        <dbReference type="EMBL" id="SFM49864.1"/>
    </source>
</evidence>
<dbReference type="Proteomes" id="UP000198535">
    <property type="component" value="Unassembled WGS sequence"/>
</dbReference>
<dbReference type="SUPFAM" id="SSF141322">
    <property type="entry name" value="NfeD domain-like"/>
    <property type="match status" value="1"/>
</dbReference>
<dbReference type="InterPro" id="IPR029045">
    <property type="entry name" value="ClpP/crotonase-like_dom_sf"/>
</dbReference>
<dbReference type="STRING" id="487685.SAMN04488696_1495"/>
<dbReference type="GO" id="GO:0016020">
    <property type="term" value="C:membrane"/>
    <property type="evidence" value="ECO:0007669"/>
    <property type="project" value="UniProtKB-SubCell"/>
</dbReference>
<evidence type="ECO:0000313" key="10">
    <source>
        <dbReference type="Proteomes" id="UP000198535"/>
    </source>
</evidence>
<comment type="subcellular location">
    <subcellularLocation>
        <location evidence="1">Membrane</location>
        <topology evidence="1">Multi-pass membrane protein</topology>
    </subcellularLocation>
</comment>
<dbReference type="Pfam" id="PF01957">
    <property type="entry name" value="NfeD"/>
    <property type="match status" value="1"/>
</dbReference>
<dbReference type="RefSeq" id="WP_091935453.1">
    <property type="nucleotide sequence ID" value="NZ_FOUJ01000002.1"/>
</dbReference>
<feature type="transmembrane region" description="Helical" evidence="5">
    <location>
        <begin position="340"/>
        <end position="364"/>
    </location>
</feature>
<evidence type="ECO:0000259" key="7">
    <source>
        <dbReference type="Pfam" id="PF24961"/>
    </source>
</evidence>
<dbReference type="PANTHER" id="PTHR33507">
    <property type="entry name" value="INNER MEMBRANE PROTEIN YBBJ"/>
    <property type="match status" value="1"/>
</dbReference>
<evidence type="ECO:0000259" key="8">
    <source>
        <dbReference type="Pfam" id="PF25145"/>
    </source>
</evidence>
<dbReference type="InterPro" id="IPR056738">
    <property type="entry name" value="NfeD1b_N"/>
</dbReference>
<dbReference type="Gene3D" id="2.40.50.140">
    <property type="entry name" value="Nucleic acid-binding proteins"/>
    <property type="match status" value="1"/>
</dbReference>
<evidence type="ECO:0000256" key="1">
    <source>
        <dbReference type="ARBA" id="ARBA00004141"/>
    </source>
</evidence>
<dbReference type="AlphaFoldDB" id="A0A1I4RC43"/>
<sequence length="442" mass="47469">MDNKCRSYLSTFLFFILLLSQFTGLACAAGEQKVLVLEISDSITPVTDDMVADAISFAENDDYEALVITLNTPGGNLDETIDIIEQIAATDVPVIGYVYPESTKAWSAGTLILISTDIAAMAPYTIIGSAQPVAVTSSGSEPIDDEKVVNALVKRATENAKQHNRNQTAAEEFITKNLNLDADTALEYGVVEYVSPSIADLLSQVDGDEVKDKVLDTEGATIVHYDASLKLAFLNIISDPIVSSLLLLLGVYAVILGISHPGFGAELFGVVAIALGLIGTGFDVNIGALFLIIVGVILLVLEFQAPGFGIFGIAGLVCVVAGSVLLAPTDFPQNYTPAEFQRTLILSVATPTIVLGMFLVFIIYKVFEVRRRKPLFGELIGDSGQALDPIGNGQEGYILHRGQHWKARSSEVIEKGDKVRILEKDGVVLVVEKMKDEPESEK</sequence>
<dbReference type="SUPFAM" id="SSF52096">
    <property type="entry name" value="ClpP/crotonase"/>
    <property type="match status" value="1"/>
</dbReference>
<dbReference type="Pfam" id="PF25145">
    <property type="entry name" value="NfeD1b_N"/>
    <property type="match status" value="1"/>
</dbReference>
<evidence type="ECO:0000259" key="6">
    <source>
        <dbReference type="Pfam" id="PF01957"/>
    </source>
</evidence>
<feature type="transmembrane region" description="Helical" evidence="5">
    <location>
        <begin position="308"/>
        <end position="328"/>
    </location>
</feature>
<evidence type="ECO:0000256" key="2">
    <source>
        <dbReference type="ARBA" id="ARBA00022692"/>
    </source>
</evidence>
<feature type="transmembrane region" description="Helical" evidence="5">
    <location>
        <begin position="231"/>
        <end position="255"/>
    </location>
</feature>
<keyword evidence="3 5" id="KW-1133">Transmembrane helix</keyword>
<accession>A0A1I4RC43</accession>
<dbReference type="CDD" id="cd07020">
    <property type="entry name" value="Clp_protease_NfeD_1"/>
    <property type="match status" value="1"/>
</dbReference>
<dbReference type="PANTHER" id="PTHR33507:SF4">
    <property type="entry name" value="NODULATION COMPETITIVENESS PROTEIN NFED"/>
    <property type="match status" value="1"/>
</dbReference>
<dbReference type="EMBL" id="FOUJ01000002">
    <property type="protein sequence ID" value="SFM49864.1"/>
    <property type="molecule type" value="Genomic_DNA"/>
</dbReference>
<keyword evidence="10" id="KW-1185">Reference proteome</keyword>
<dbReference type="OrthoDB" id="28112at2157"/>
<keyword evidence="2 5" id="KW-0812">Transmembrane</keyword>
<feature type="domain" description="NfeD integral membrane" evidence="7">
    <location>
        <begin position="242"/>
        <end position="362"/>
    </location>
</feature>
<keyword evidence="4 5" id="KW-0472">Membrane</keyword>
<name>A0A1I4RC43_9EURY</name>
<reference evidence="10" key="1">
    <citation type="submission" date="2016-10" db="EMBL/GenBank/DDBJ databases">
        <authorList>
            <person name="Varghese N."/>
            <person name="Submissions S."/>
        </authorList>
    </citation>
    <scope>NUCLEOTIDE SEQUENCE [LARGE SCALE GENOMIC DNA]</scope>
    <source>
        <strain evidence="10">Mob M</strain>
    </source>
</reference>
<gene>
    <name evidence="9" type="ORF">SAMN04488696_1495</name>
</gene>
<dbReference type="InterPro" id="IPR012340">
    <property type="entry name" value="NA-bd_OB-fold"/>
</dbReference>
<feature type="transmembrane region" description="Helical" evidence="5">
    <location>
        <begin position="284"/>
        <end position="301"/>
    </location>
</feature>
<organism evidence="9 10">
    <name type="scientific">Methanolobus profundi</name>
    <dbReference type="NCBI Taxonomy" id="487685"/>
    <lineage>
        <taxon>Archaea</taxon>
        <taxon>Methanobacteriati</taxon>
        <taxon>Methanobacteriota</taxon>
        <taxon>Stenosarchaea group</taxon>
        <taxon>Methanomicrobia</taxon>
        <taxon>Methanosarcinales</taxon>
        <taxon>Methanosarcinaceae</taxon>
        <taxon>Methanolobus</taxon>
    </lineage>
</organism>
<proteinExistence type="predicted"/>
<evidence type="ECO:0000256" key="3">
    <source>
        <dbReference type="ARBA" id="ARBA00022989"/>
    </source>
</evidence>
<evidence type="ECO:0000256" key="5">
    <source>
        <dbReference type="SAM" id="Phobius"/>
    </source>
</evidence>
<dbReference type="InterPro" id="IPR056739">
    <property type="entry name" value="NfeD_membrane"/>
</dbReference>
<dbReference type="InterPro" id="IPR052165">
    <property type="entry name" value="Membrane_assoc_protease"/>
</dbReference>
<dbReference type="InterPro" id="IPR002810">
    <property type="entry name" value="NfeD-like_C"/>
</dbReference>
<dbReference type="Gene3D" id="3.90.226.10">
    <property type="entry name" value="2-enoyl-CoA Hydratase, Chain A, domain 1"/>
    <property type="match status" value="1"/>
</dbReference>
<feature type="domain" description="NfeD-like C-terminal" evidence="6">
    <location>
        <begin position="378"/>
        <end position="433"/>
    </location>
</feature>
<dbReference type="PROSITE" id="PS51257">
    <property type="entry name" value="PROKAR_LIPOPROTEIN"/>
    <property type="match status" value="1"/>
</dbReference>